<dbReference type="OMA" id="TICENYC"/>
<reference evidence="2" key="1">
    <citation type="submission" date="2016-11" db="UniProtKB">
        <authorList>
            <consortium name="WormBaseParasite"/>
        </authorList>
    </citation>
    <scope>IDENTIFICATION</scope>
</reference>
<dbReference type="WBParaSite" id="MhA1_Contig1203.frz3.gene12">
    <property type="protein sequence ID" value="MhA1_Contig1203.frz3.gene12"/>
    <property type="gene ID" value="MhA1_Contig1203.frz3.gene12"/>
</dbReference>
<organism evidence="1 2">
    <name type="scientific">Meloidogyne hapla</name>
    <name type="common">Root-knot nematode worm</name>
    <dbReference type="NCBI Taxonomy" id="6305"/>
    <lineage>
        <taxon>Eukaryota</taxon>
        <taxon>Metazoa</taxon>
        <taxon>Ecdysozoa</taxon>
        <taxon>Nematoda</taxon>
        <taxon>Chromadorea</taxon>
        <taxon>Rhabditida</taxon>
        <taxon>Tylenchina</taxon>
        <taxon>Tylenchomorpha</taxon>
        <taxon>Tylenchoidea</taxon>
        <taxon>Meloidogynidae</taxon>
        <taxon>Meloidogyninae</taxon>
        <taxon>Meloidogyne</taxon>
    </lineage>
</organism>
<proteinExistence type="predicted"/>
<name>A0A1I8B218_MELHA</name>
<sequence length="745" mass="85996">MEADDFECSLEHCFVSVDTVKDNITYANIFRRSDVFLFGCGDCPSNKIPCRMCKADPSTCNNEGFFLNAHYCWNTSNLIDVCDFNVYTSLCYHVVDKEHKVIHQGCGAYHSQRNPWQTKYVATVSCDEYLCDSKKLYEETPFCLKRVKAGDEEKRWRRKGEDEEVKQCSVQECYIYKHKDGKYEQGCGKCNSNNKIPCRTCYTKMCNNEKFFDEGFFCWKKDEIVEECSGKKVCYYASDNKVIDQGCGDSSNIEPFAICYEKFCNTKELLDKSLFCLNKDSIKSLKQCHTECFVHRHSNGTLEQGCDNCTGKVDNEGDCYTCKEKYCNEEKQVNQHCLKNDGTTCKVPFGESCFEQRTETNEVNKGCGDCTSKERCITCNNHLCNKETKILYYCKSDEDREEICYESNCSISLKEGNKKGYNYKCGNCTENIKQKCVDCNNRPLCNNKELIENSLFCWKKTENTTKISENRICKSKCFVERNKYGQVIQNCGGICSSESKEDCIYCNKTYCNEESLVPKHCWINEKEICKTKFNIPCFTERTLINSKYYYNCGNCSSKDKDENLKKLLNGIDNVQCADCNNSPLCNNEKFFESKLFCWEKTKLQTNKTKGMKICEEECFVLRDNENGIVEQGCGNCSNKEYSECKTCKNKKYCNEENLVSIHCFDNKKTCKTLFNSSCYLLRNSTNGVSKGCGKCPFYTCKECNGHLCNDENKIKLPYYCFGLMANYKECKENNCYIANIEINNK</sequence>
<evidence type="ECO:0000313" key="1">
    <source>
        <dbReference type="Proteomes" id="UP000095281"/>
    </source>
</evidence>
<protein>
    <submittedName>
        <fullName evidence="2">Uncharacterized protein</fullName>
    </submittedName>
</protein>
<dbReference type="AlphaFoldDB" id="A0A1I8B218"/>
<keyword evidence="1" id="KW-1185">Reference proteome</keyword>
<accession>A0A1I8B218</accession>
<evidence type="ECO:0000313" key="2">
    <source>
        <dbReference type="WBParaSite" id="MhA1_Contig1203.frz3.gene12"/>
    </source>
</evidence>
<dbReference type="Proteomes" id="UP000095281">
    <property type="component" value="Unplaced"/>
</dbReference>